<dbReference type="RefSeq" id="XP_015895986.2">
    <property type="nucleotide sequence ID" value="XM_016040500.2"/>
</dbReference>
<dbReference type="PANTHER" id="PTHR11017">
    <property type="entry name" value="LEUCINE-RICH REPEAT-CONTAINING PROTEIN"/>
    <property type="match status" value="1"/>
</dbReference>
<sequence length="126" mass="14405">MEKVQQWRDALAEASNLCGFDSKNFREEYARHRLNHLRKKLLSELLNIDQATLTMGTPFLASPYIFDKLRRKKILLVLDDVDSSNQLEALVERYDQLAPGSRIIVTSTNVQGLKKVADKNICKVEG</sequence>
<dbReference type="InParanoid" id="A0A6P4ALI4"/>
<gene>
    <name evidence="3" type="primary">LOC107429752</name>
</gene>
<dbReference type="InterPro" id="IPR044974">
    <property type="entry name" value="Disease_R_plants"/>
</dbReference>
<dbReference type="InterPro" id="IPR002182">
    <property type="entry name" value="NB-ARC"/>
</dbReference>
<reference evidence="3" key="1">
    <citation type="submission" date="2025-08" db="UniProtKB">
        <authorList>
            <consortium name="RefSeq"/>
        </authorList>
    </citation>
    <scope>IDENTIFICATION</scope>
    <source>
        <tissue evidence="3">Seedling</tissue>
    </source>
</reference>
<dbReference type="Gene3D" id="3.40.50.300">
    <property type="entry name" value="P-loop containing nucleotide triphosphate hydrolases"/>
    <property type="match status" value="1"/>
</dbReference>
<dbReference type="GeneID" id="107429752"/>
<dbReference type="InterPro" id="IPR027417">
    <property type="entry name" value="P-loop_NTPase"/>
</dbReference>
<dbReference type="PANTHER" id="PTHR11017:SF479">
    <property type="entry name" value="DISEASE RESISTANCE PROTEIN (TIR-NBS-LRR CLASS) FAMILY"/>
    <property type="match status" value="1"/>
</dbReference>
<dbReference type="SUPFAM" id="SSF52540">
    <property type="entry name" value="P-loop containing nucleoside triphosphate hydrolases"/>
    <property type="match status" value="1"/>
</dbReference>
<dbReference type="GO" id="GO:0043531">
    <property type="term" value="F:ADP binding"/>
    <property type="evidence" value="ECO:0007669"/>
    <property type="project" value="InterPro"/>
</dbReference>
<organism evidence="2 3">
    <name type="scientific">Ziziphus jujuba</name>
    <name type="common">Chinese jujube</name>
    <name type="synonym">Ziziphus sativa</name>
    <dbReference type="NCBI Taxonomy" id="326968"/>
    <lineage>
        <taxon>Eukaryota</taxon>
        <taxon>Viridiplantae</taxon>
        <taxon>Streptophyta</taxon>
        <taxon>Embryophyta</taxon>
        <taxon>Tracheophyta</taxon>
        <taxon>Spermatophyta</taxon>
        <taxon>Magnoliopsida</taxon>
        <taxon>eudicotyledons</taxon>
        <taxon>Gunneridae</taxon>
        <taxon>Pentapetalae</taxon>
        <taxon>rosids</taxon>
        <taxon>fabids</taxon>
        <taxon>Rosales</taxon>
        <taxon>Rhamnaceae</taxon>
        <taxon>Paliureae</taxon>
        <taxon>Ziziphus</taxon>
    </lineage>
</organism>
<protein>
    <submittedName>
        <fullName evidence="3">Disease resistance protein RML1A-like</fullName>
    </submittedName>
</protein>
<dbReference type="Pfam" id="PF00931">
    <property type="entry name" value="NB-ARC"/>
    <property type="match status" value="1"/>
</dbReference>
<feature type="domain" description="NB-ARC" evidence="1">
    <location>
        <begin position="37"/>
        <end position="111"/>
    </location>
</feature>
<name>A0A6P4ALI4_ZIZJJ</name>
<proteinExistence type="predicted"/>
<dbReference type="AlphaFoldDB" id="A0A6P4ALI4"/>
<dbReference type="Proteomes" id="UP001652623">
    <property type="component" value="Chromosome 6"/>
</dbReference>
<evidence type="ECO:0000313" key="2">
    <source>
        <dbReference type="Proteomes" id="UP001652623"/>
    </source>
</evidence>
<dbReference type="KEGG" id="zju:107429752"/>
<keyword evidence="2" id="KW-1185">Reference proteome</keyword>
<evidence type="ECO:0000259" key="1">
    <source>
        <dbReference type="Pfam" id="PF00931"/>
    </source>
</evidence>
<accession>A0A6P4ALI4</accession>
<evidence type="ECO:0000313" key="3">
    <source>
        <dbReference type="RefSeq" id="XP_015895986.2"/>
    </source>
</evidence>
<dbReference type="GO" id="GO:0006952">
    <property type="term" value="P:defense response"/>
    <property type="evidence" value="ECO:0007669"/>
    <property type="project" value="InterPro"/>
</dbReference>